<sequence length="898" mass="94149">MRIFLFLIAASAPAMASAQQAPPTQQPSAAAAAEPVISDEPDIIVEGQRNLPGAVIGDIPPEQQLGPSDIRSYGVSSVADLLTELAPQTQSGVGGPPVVLLNGKRIAGFREIRDIPTEAIARVDILAEEVALKYGFRADQKVVNIVLRRRFGAVTGELTDRIATEGGRNAPQAELDLLKIRNSGRFQLHSEYKSSSALTESERAIAAPVAGGTASAFDQRPFRTLLPFSRELQTNAVYARNFGNVSATFNGAIESSESKGLNGLPGATFLVPATSPFATGGAATSVSGVFDGSSFVPLAQNSRSITGHLGTTLNGAIDGWQWSLTGAYDHVDTRNFSDTGFDATAYQARVAAGDPIANPAGPFARSDLAARFYNSGSSVSNAGKVDALINGSPFSLPAGAVSTSLRLTGETTDLSSRSYRSGLIQSGDISRQRGNAQINIDLPITSRSKGVLAAIGDLSLNGNAAIEQVSDFGTLTTYGYGANWSPVKGVRLIGSVSDQDEAPSAQQLGNPVITTPNVRVFDYVAGTTATATTISGGNPFLTADNRHVDKIGLTLKPFDQTDLTLTANYTRQHTDNPIAGFPTPTAAIEAAFPTRFTRDEAGNLLRIDTRSINYARTESSNLRWGINFSKRLTSKIQKEIEAYRAGTGPNPFAGMSFPGQRRRRDGADDQTPPGGTTPSGARSANAGQAGAPTQAGQGASATPQAGEGPPSEEARGGGRGGLRGFGGRGGGGRGGGGGRLQFAVYHTLHLTDTVLVAAGGPRLDLLHGDAIGQNGGQARNEVEVQAGYTNNGLGARLSGNYMQGTRVNGGTPANPTALDFGSLTTFNLRLFGDLGGRLEWVKAHPFLRGTRVTLSFDNLLNSRQRVTDAMGATPVSFQPDYLDPLGRSIRLSIRKLFF</sequence>
<gene>
    <name evidence="6" type="ORF">EAH84_12105</name>
</gene>
<keyword evidence="5" id="KW-0732">Signal</keyword>
<evidence type="ECO:0000313" key="7">
    <source>
        <dbReference type="Proteomes" id="UP000318413"/>
    </source>
</evidence>
<feature type="region of interest" description="Disordered" evidence="4">
    <location>
        <begin position="642"/>
        <end position="733"/>
    </location>
</feature>
<dbReference type="Proteomes" id="UP000318413">
    <property type="component" value="Unassembled WGS sequence"/>
</dbReference>
<evidence type="ECO:0000256" key="4">
    <source>
        <dbReference type="SAM" id="MobiDB-lite"/>
    </source>
</evidence>
<feature type="chain" id="PRO_5021342878" evidence="5">
    <location>
        <begin position="17"/>
        <end position="898"/>
    </location>
</feature>
<dbReference type="AlphaFoldDB" id="A0A502CCW6"/>
<keyword evidence="6" id="KW-0675">Receptor</keyword>
<evidence type="ECO:0000256" key="2">
    <source>
        <dbReference type="ARBA" id="ARBA00023136"/>
    </source>
</evidence>
<feature type="compositionally biased region" description="Gly residues" evidence="4">
    <location>
        <begin position="717"/>
        <end position="733"/>
    </location>
</feature>
<evidence type="ECO:0000256" key="1">
    <source>
        <dbReference type="ARBA" id="ARBA00004442"/>
    </source>
</evidence>
<evidence type="ECO:0000256" key="3">
    <source>
        <dbReference type="ARBA" id="ARBA00023237"/>
    </source>
</evidence>
<comment type="subcellular location">
    <subcellularLocation>
        <location evidence="1">Cell outer membrane</location>
    </subcellularLocation>
</comment>
<dbReference type="PANTHER" id="PTHR47234">
    <property type="match status" value="1"/>
</dbReference>
<dbReference type="SUPFAM" id="SSF56935">
    <property type="entry name" value="Porins"/>
    <property type="match status" value="1"/>
</dbReference>
<keyword evidence="2" id="KW-0472">Membrane</keyword>
<dbReference type="Gene3D" id="2.40.170.20">
    <property type="entry name" value="TonB-dependent receptor, beta-barrel domain"/>
    <property type="match status" value="1"/>
</dbReference>
<dbReference type="OrthoDB" id="7224136at2"/>
<dbReference type="PANTHER" id="PTHR47234:SF1">
    <property type="entry name" value="TONB-DEPENDENT RECEPTOR"/>
    <property type="match status" value="1"/>
</dbReference>
<dbReference type="GO" id="GO:0009279">
    <property type="term" value="C:cell outer membrane"/>
    <property type="evidence" value="ECO:0007669"/>
    <property type="project" value="UniProtKB-SubCell"/>
</dbReference>
<feature type="compositionally biased region" description="Low complexity" evidence="4">
    <location>
        <begin position="684"/>
        <end position="701"/>
    </location>
</feature>
<feature type="signal peptide" evidence="5">
    <location>
        <begin position="1"/>
        <end position="16"/>
    </location>
</feature>
<comment type="caution">
    <text evidence="6">The sequence shown here is derived from an EMBL/GenBank/DDBJ whole genome shotgun (WGS) entry which is preliminary data.</text>
</comment>
<evidence type="ECO:0000256" key="5">
    <source>
        <dbReference type="SAM" id="SignalP"/>
    </source>
</evidence>
<keyword evidence="3" id="KW-0998">Cell outer membrane</keyword>
<evidence type="ECO:0000313" key="6">
    <source>
        <dbReference type="EMBL" id="TPG10818.1"/>
    </source>
</evidence>
<protein>
    <submittedName>
        <fullName evidence="6">TonB-dependent receptor</fullName>
    </submittedName>
</protein>
<accession>A0A502CCW6</accession>
<organism evidence="6 7">
    <name type="scientific">Sphingomonas oligophenolica</name>
    <dbReference type="NCBI Taxonomy" id="301154"/>
    <lineage>
        <taxon>Bacteria</taxon>
        <taxon>Pseudomonadati</taxon>
        <taxon>Pseudomonadota</taxon>
        <taxon>Alphaproteobacteria</taxon>
        <taxon>Sphingomonadales</taxon>
        <taxon>Sphingomonadaceae</taxon>
        <taxon>Sphingomonas</taxon>
    </lineage>
</organism>
<proteinExistence type="predicted"/>
<name>A0A502CCW6_9SPHN</name>
<dbReference type="RefSeq" id="WP_140872279.1">
    <property type="nucleotide sequence ID" value="NZ_RCZK01000010.1"/>
</dbReference>
<reference evidence="6 7" key="1">
    <citation type="journal article" date="2019" name="Environ. Microbiol.">
        <title>Species interactions and distinct microbial communities in high Arctic permafrost affected cryosols are associated with the CH4 and CO2 gas fluxes.</title>
        <authorList>
            <person name="Altshuler I."/>
            <person name="Hamel J."/>
            <person name="Turney S."/>
            <person name="Magnuson E."/>
            <person name="Levesque R."/>
            <person name="Greer C."/>
            <person name="Whyte L.G."/>
        </authorList>
    </citation>
    <scope>NUCLEOTIDE SEQUENCE [LARGE SCALE GENOMIC DNA]</scope>
    <source>
        <strain evidence="6 7">S5.1</strain>
    </source>
</reference>
<feature type="compositionally biased region" description="Polar residues" evidence="4">
    <location>
        <begin position="673"/>
        <end position="682"/>
    </location>
</feature>
<keyword evidence="7" id="KW-1185">Reference proteome</keyword>
<dbReference type="EMBL" id="RCZK01000010">
    <property type="protein sequence ID" value="TPG10818.1"/>
    <property type="molecule type" value="Genomic_DNA"/>
</dbReference>
<dbReference type="InterPro" id="IPR036942">
    <property type="entry name" value="Beta-barrel_TonB_sf"/>
</dbReference>